<comment type="caution">
    <text evidence="1">The sequence shown here is derived from an EMBL/GenBank/DDBJ whole genome shotgun (WGS) entry which is preliminary data.</text>
</comment>
<evidence type="ECO:0008006" key="3">
    <source>
        <dbReference type="Google" id="ProtNLM"/>
    </source>
</evidence>
<evidence type="ECO:0000313" key="1">
    <source>
        <dbReference type="EMBL" id="MCM1982957.1"/>
    </source>
</evidence>
<gene>
    <name evidence="1" type="ORF">QQ91_0008990</name>
</gene>
<protein>
    <recommendedName>
        <fullName evidence="3">Lipoprotein</fullName>
    </recommendedName>
</protein>
<dbReference type="Proteomes" id="UP000031561">
    <property type="component" value="Unassembled WGS sequence"/>
</dbReference>
<reference evidence="1 2" key="1">
    <citation type="journal article" date="2015" name="Genome Announc.">
        <title>Draft Genome Sequence of Filamentous Marine Cyanobacterium Lyngbya confervoides Strain BDU141951.</title>
        <authorList>
            <person name="Chandrababunaidu M.M."/>
            <person name="Sen D."/>
            <person name="Tripathy S."/>
        </authorList>
    </citation>
    <scope>NUCLEOTIDE SEQUENCE [LARGE SCALE GENOMIC DNA]</scope>
    <source>
        <strain evidence="1 2">BDU141951</strain>
    </source>
</reference>
<keyword evidence="2" id="KW-1185">Reference proteome</keyword>
<dbReference type="EMBL" id="JTHE03000048">
    <property type="protein sequence ID" value="MCM1982957.1"/>
    <property type="molecule type" value="Genomic_DNA"/>
</dbReference>
<evidence type="ECO:0000313" key="2">
    <source>
        <dbReference type="Proteomes" id="UP000031561"/>
    </source>
</evidence>
<sequence length="116" mass="12415">MKNSLAQGLRLLILGLALSGILWGCVSKTPLSEAQQPYAGRWEAPDGTYIHIYLDGGGDFKASNSSVEGGAVTFKGETFTIGLGPIKKSFQVTQPPQQQGAEWVMALDGVTYRKTP</sequence>
<dbReference type="RefSeq" id="WP_166281703.1">
    <property type="nucleotide sequence ID" value="NZ_JTHE03000048.1"/>
</dbReference>
<accession>A0ABD4T330</accession>
<organism evidence="1 2">
    <name type="scientific">Lyngbya confervoides BDU141951</name>
    <dbReference type="NCBI Taxonomy" id="1574623"/>
    <lineage>
        <taxon>Bacteria</taxon>
        <taxon>Bacillati</taxon>
        <taxon>Cyanobacteriota</taxon>
        <taxon>Cyanophyceae</taxon>
        <taxon>Oscillatoriophycideae</taxon>
        <taxon>Oscillatoriales</taxon>
        <taxon>Microcoleaceae</taxon>
        <taxon>Lyngbya</taxon>
    </lineage>
</organism>
<name>A0ABD4T330_9CYAN</name>
<dbReference type="AlphaFoldDB" id="A0ABD4T330"/>
<proteinExistence type="predicted"/>